<organism evidence="2 3">
    <name type="scientific">Herminiimonas fonticola</name>
    <dbReference type="NCBI Taxonomy" id="303380"/>
    <lineage>
        <taxon>Bacteria</taxon>
        <taxon>Pseudomonadati</taxon>
        <taxon>Pseudomonadota</taxon>
        <taxon>Betaproteobacteria</taxon>
        <taxon>Burkholderiales</taxon>
        <taxon>Oxalobacteraceae</taxon>
        <taxon>Herminiimonas</taxon>
    </lineage>
</organism>
<keyword evidence="3" id="KW-1185">Reference proteome</keyword>
<dbReference type="PANTHER" id="PTHR42815">
    <property type="entry name" value="FAD-BINDING, PUTATIVE (AFU_ORTHOLOGUE AFUA_6G07600)-RELATED"/>
    <property type="match status" value="1"/>
</dbReference>
<dbReference type="PANTHER" id="PTHR42815:SF2">
    <property type="entry name" value="FAD-BINDING, PUTATIVE (AFU_ORTHOLOGUE AFUA_6G07600)-RELATED"/>
    <property type="match status" value="1"/>
</dbReference>
<protein>
    <recommendedName>
        <fullName evidence="1">Pyridoxamine 5'-phosphate oxidase N-terminal domain-containing protein</fullName>
    </recommendedName>
</protein>
<dbReference type="InterPro" id="IPR012349">
    <property type="entry name" value="Split_barrel_FMN-bd"/>
</dbReference>
<proteinExistence type="predicted"/>
<dbReference type="Gene3D" id="2.30.110.10">
    <property type="entry name" value="Electron Transport, Fmn-binding Protein, Chain A"/>
    <property type="match status" value="2"/>
</dbReference>
<dbReference type="Pfam" id="PF01243">
    <property type="entry name" value="PNPOx_N"/>
    <property type="match status" value="2"/>
</dbReference>
<gene>
    <name evidence="2" type="ORF">EV677_1009</name>
</gene>
<evidence type="ECO:0000259" key="1">
    <source>
        <dbReference type="Pfam" id="PF01243"/>
    </source>
</evidence>
<dbReference type="Proteomes" id="UP000294737">
    <property type="component" value="Unassembled WGS sequence"/>
</dbReference>
<dbReference type="RefSeq" id="WP_241523012.1">
    <property type="nucleotide sequence ID" value="NZ_PTLZ01000001.1"/>
</dbReference>
<comment type="caution">
    <text evidence="2">The sequence shown here is derived from an EMBL/GenBank/DDBJ whole genome shotgun (WGS) entry which is preliminary data.</text>
</comment>
<feature type="domain" description="Pyridoxamine 5'-phosphate oxidase N-terminal" evidence="1">
    <location>
        <begin position="166"/>
        <end position="269"/>
    </location>
</feature>
<dbReference type="SUPFAM" id="SSF50475">
    <property type="entry name" value="FMN-binding split barrel"/>
    <property type="match status" value="2"/>
</dbReference>
<dbReference type="InterPro" id="IPR011576">
    <property type="entry name" value="Pyridox_Oxase_N"/>
</dbReference>
<name>A0A4R6GHR8_9BURK</name>
<dbReference type="EMBL" id="SNWF01000004">
    <property type="protein sequence ID" value="TDN94463.1"/>
    <property type="molecule type" value="Genomic_DNA"/>
</dbReference>
<sequence>MNPPLNPRPFHEGELRAHVAAGTSTPGSAIRELMPDQHRQFFSSLRFAMLATTDNEGWPVATIVTGPQGFISSDDPGSLRIDTTAHWQESFTPLLATDKAIGMLGIEFSTRRRNRANGYVTAFSDDGLHVHVEQSFGNCPKYIQARDVSNENNDGHVSSREFFTDLNDEAKKIISNADTFFVATASGNETTNGSGVDISHRGGMPGFIRIDGNTLTIPDFVGNRYFNTLGNMLVEPRAALLFIDFISGDLLHLQGTTEVLWQSDETGHLAGAERLWRFHIASGWKKSHAISLQWTLREVAPTTEATGIWDKED</sequence>
<evidence type="ECO:0000313" key="3">
    <source>
        <dbReference type="Proteomes" id="UP000294737"/>
    </source>
</evidence>
<feature type="domain" description="Pyridoxamine 5'-phosphate oxidase N-terminal" evidence="1">
    <location>
        <begin position="34"/>
        <end position="139"/>
    </location>
</feature>
<evidence type="ECO:0000313" key="2">
    <source>
        <dbReference type="EMBL" id="TDN94463.1"/>
    </source>
</evidence>
<reference evidence="2 3" key="1">
    <citation type="submission" date="2019-03" db="EMBL/GenBank/DDBJ databases">
        <title>Genomic Encyclopedia of Type Strains, Phase IV (KMG-IV): sequencing the most valuable type-strain genomes for metagenomic binning, comparative biology and taxonomic classification.</title>
        <authorList>
            <person name="Goeker M."/>
        </authorList>
    </citation>
    <scope>NUCLEOTIDE SEQUENCE [LARGE SCALE GENOMIC DNA]</scope>
    <source>
        <strain evidence="2 3">DSM 18555</strain>
    </source>
</reference>
<accession>A0A4R6GHR8</accession>
<dbReference type="AlphaFoldDB" id="A0A4R6GHR8"/>